<protein>
    <recommendedName>
        <fullName evidence="2">ABC transporter domain-containing protein</fullName>
    </recommendedName>
</protein>
<proteinExistence type="predicted"/>
<evidence type="ECO:0000256" key="1">
    <source>
        <dbReference type="SAM" id="MobiDB-lite"/>
    </source>
</evidence>
<evidence type="ECO:0000259" key="2">
    <source>
        <dbReference type="Pfam" id="PF00005"/>
    </source>
</evidence>
<dbReference type="InterPro" id="IPR027417">
    <property type="entry name" value="P-loop_NTPase"/>
</dbReference>
<sequence>MPSARSWPTHRRTEPRLAGKSGVPRDTSRLSVHWSSRTHLYASSRDRKPFSGRTSVTVSTGHLASRPLVMMCGRRARELLDRVELSGVDPNARPTVLSGGQCQRVAIARALAADPALVLADEPTSALDITTAAGVLHLLRASPTAGRRSSS</sequence>
<dbReference type="GO" id="GO:0005524">
    <property type="term" value="F:ATP binding"/>
    <property type="evidence" value="ECO:0007669"/>
    <property type="project" value="InterPro"/>
</dbReference>
<dbReference type="SUPFAM" id="SSF52540">
    <property type="entry name" value="P-loop containing nucleoside triphosphate hydrolases"/>
    <property type="match status" value="1"/>
</dbReference>
<dbReference type="GO" id="GO:0005886">
    <property type="term" value="C:plasma membrane"/>
    <property type="evidence" value="ECO:0007669"/>
    <property type="project" value="TreeGrafter"/>
</dbReference>
<dbReference type="Proteomes" id="UP000287547">
    <property type="component" value="Unassembled WGS sequence"/>
</dbReference>
<evidence type="ECO:0000313" key="3">
    <source>
        <dbReference type="EMBL" id="RSM86417.1"/>
    </source>
</evidence>
<dbReference type="AlphaFoldDB" id="A0A428ZEA1"/>
<dbReference type="Pfam" id="PF00005">
    <property type="entry name" value="ABC_tran"/>
    <property type="match status" value="1"/>
</dbReference>
<name>A0A428ZEA1_KIBAR</name>
<organism evidence="3 4">
    <name type="scientific">Kibdelosporangium aridum</name>
    <dbReference type="NCBI Taxonomy" id="2030"/>
    <lineage>
        <taxon>Bacteria</taxon>
        <taxon>Bacillati</taxon>
        <taxon>Actinomycetota</taxon>
        <taxon>Actinomycetes</taxon>
        <taxon>Pseudonocardiales</taxon>
        <taxon>Pseudonocardiaceae</taxon>
        <taxon>Kibdelosporangium</taxon>
    </lineage>
</organism>
<accession>A0A428ZEA1</accession>
<dbReference type="EMBL" id="QHKI01000009">
    <property type="protein sequence ID" value="RSM86417.1"/>
    <property type="molecule type" value="Genomic_DNA"/>
</dbReference>
<reference evidence="3 4" key="1">
    <citation type="submission" date="2018-05" db="EMBL/GenBank/DDBJ databases">
        <title>Evolution of GPA BGCs.</title>
        <authorList>
            <person name="Waglechner N."/>
            <person name="Wright G.D."/>
        </authorList>
    </citation>
    <scope>NUCLEOTIDE SEQUENCE [LARGE SCALE GENOMIC DNA]</scope>
    <source>
        <strain evidence="3 4">A82846</strain>
    </source>
</reference>
<feature type="region of interest" description="Disordered" evidence="1">
    <location>
        <begin position="1"/>
        <end position="28"/>
    </location>
</feature>
<evidence type="ECO:0000313" key="4">
    <source>
        <dbReference type="Proteomes" id="UP000287547"/>
    </source>
</evidence>
<dbReference type="InterPro" id="IPR003439">
    <property type="entry name" value="ABC_transporter-like_ATP-bd"/>
</dbReference>
<dbReference type="InterPro" id="IPR015854">
    <property type="entry name" value="ABC_transpr_LolD-like"/>
</dbReference>
<gene>
    <name evidence="3" type="ORF">DMH04_14675</name>
</gene>
<dbReference type="GO" id="GO:0016887">
    <property type="term" value="F:ATP hydrolysis activity"/>
    <property type="evidence" value="ECO:0007669"/>
    <property type="project" value="InterPro"/>
</dbReference>
<comment type="caution">
    <text evidence="3">The sequence shown here is derived from an EMBL/GenBank/DDBJ whole genome shotgun (WGS) entry which is preliminary data.</text>
</comment>
<dbReference type="PANTHER" id="PTHR24220">
    <property type="entry name" value="IMPORT ATP-BINDING PROTEIN"/>
    <property type="match status" value="1"/>
</dbReference>
<feature type="domain" description="ABC transporter" evidence="2">
    <location>
        <begin position="61"/>
        <end position="125"/>
    </location>
</feature>
<dbReference type="Gene3D" id="3.40.50.300">
    <property type="entry name" value="P-loop containing nucleotide triphosphate hydrolases"/>
    <property type="match status" value="1"/>
</dbReference>
<dbReference type="GO" id="GO:0022857">
    <property type="term" value="F:transmembrane transporter activity"/>
    <property type="evidence" value="ECO:0007669"/>
    <property type="project" value="TreeGrafter"/>
</dbReference>